<dbReference type="OrthoDB" id="10260965at2759"/>
<dbReference type="Proteomes" id="UP000291116">
    <property type="component" value="Unassembled WGS sequence"/>
</dbReference>
<name>A0A448ZIF4_9STRA</name>
<feature type="chain" id="PRO_5018987488" description="Lysozyme" evidence="1">
    <location>
        <begin position="25"/>
        <end position="164"/>
    </location>
</feature>
<protein>
    <recommendedName>
        <fullName evidence="4">Lysozyme</fullName>
    </recommendedName>
</protein>
<organism evidence="2 3">
    <name type="scientific">Pseudo-nitzschia multistriata</name>
    <dbReference type="NCBI Taxonomy" id="183589"/>
    <lineage>
        <taxon>Eukaryota</taxon>
        <taxon>Sar</taxon>
        <taxon>Stramenopiles</taxon>
        <taxon>Ochrophyta</taxon>
        <taxon>Bacillariophyta</taxon>
        <taxon>Bacillariophyceae</taxon>
        <taxon>Bacillariophycidae</taxon>
        <taxon>Bacillariales</taxon>
        <taxon>Bacillariaceae</taxon>
        <taxon>Pseudo-nitzschia</taxon>
    </lineage>
</organism>
<sequence length="164" mass="17992">MIVSILSSPLVAVVAFMNIAYTTGSLNIYGHELASCSQNGMALTGFMRDGYCVEEEDDEGSHHICIDLSSTTGGNFCQVTGQDNWCNNSEECHGDSSSTCPIQNWCVCQWAFATYIKKAGGCDQIQDIVCEAINMEALYAYGEKRETDEDIDAAFDCIERRCFG</sequence>
<dbReference type="AlphaFoldDB" id="A0A448ZIF4"/>
<keyword evidence="1" id="KW-0732">Signal</keyword>
<feature type="signal peptide" evidence="1">
    <location>
        <begin position="1"/>
        <end position="24"/>
    </location>
</feature>
<dbReference type="Pfam" id="PF09996">
    <property type="entry name" value="DUF2237"/>
    <property type="match status" value="1"/>
</dbReference>
<accession>A0A448ZIF4</accession>
<dbReference type="InterPro" id="IPR018714">
    <property type="entry name" value="DUF2237"/>
</dbReference>
<dbReference type="EMBL" id="CAACVS010000389">
    <property type="protein sequence ID" value="VEU41838.1"/>
    <property type="molecule type" value="Genomic_DNA"/>
</dbReference>
<evidence type="ECO:0000256" key="1">
    <source>
        <dbReference type="SAM" id="SignalP"/>
    </source>
</evidence>
<evidence type="ECO:0000313" key="2">
    <source>
        <dbReference type="EMBL" id="VEU41838.1"/>
    </source>
</evidence>
<evidence type="ECO:0000313" key="3">
    <source>
        <dbReference type="Proteomes" id="UP000291116"/>
    </source>
</evidence>
<gene>
    <name evidence="2" type="ORF">PSNMU_V1.4_AUG-EV-PASAV3_0087810</name>
</gene>
<keyword evidence="3" id="KW-1185">Reference proteome</keyword>
<proteinExistence type="predicted"/>
<evidence type="ECO:0008006" key="4">
    <source>
        <dbReference type="Google" id="ProtNLM"/>
    </source>
</evidence>
<dbReference type="Gene3D" id="3.30.56.110">
    <property type="entry name" value="Protein of unknown function DUF2237"/>
    <property type="match status" value="1"/>
</dbReference>
<reference evidence="2 3" key="1">
    <citation type="submission" date="2019-01" db="EMBL/GenBank/DDBJ databases">
        <authorList>
            <person name="Ferrante I. M."/>
        </authorList>
    </citation>
    <scope>NUCLEOTIDE SEQUENCE [LARGE SCALE GENOMIC DNA]</scope>
    <source>
        <strain evidence="2 3">B856</strain>
    </source>
</reference>